<dbReference type="InterPro" id="IPR020846">
    <property type="entry name" value="MFS_dom"/>
</dbReference>
<feature type="domain" description="Major facilitator superfamily (MFS) profile" evidence="6">
    <location>
        <begin position="26"/>
        <end position="504"/>
    </location>
</feature>
<protein>
    <submittedName>
        <fullName evidence="8">Solute carrier family 22 member 13-like</fullName>
    </submittedName>
</protein>
<accession>A0A6P3FA75</accession>
<dbReference type="PROSITE" id="PS50850">
    <property type="entry name" value="MFS"/>
    <property type="match status" value="1"/>
</dbReference>
<evidence type="ECO:0000313" key="7">
    <source>
        <dbReference type="Proteomes" id="UP000515203"/>
    </source>
</evidence>
<proteinExistence type="predicted"/>
<organism evidence="7 8">
    <name type="scientific">Octodon degus</name>
    <name type="common">Degu</name>
    <name type="synonym">Sciurus degus</name>
    <dbReference type="NCBI Taxonomy" id="10160"/>
    <lineage>
        <taxon>Eukaryota</taxon>
        <taxon>Metazoa</taxon>
        <taxon>Chordata</taxon>
        <taxon>Craniata</taxon>
        <taxon>Vertebrata</taxon>
        <taxon>Euteleostomi</taxon>
        <taxon>Mammalia</taxon>
        <taxon>Eutheria</taxon>
        <taxon>Euarchontoglires</taxon>
        <taxon>Glires</taxon>
        <taxon>Rodentia</taxon>
        <taxon>Hystricomorpha</taxon>
        <taxon>Octodontidae</taxon>
        <taxon>Octodon</taxon>
    </lineage>
</organism>
<dbReference type="InParanoid" id="A0A6P3FA75"/>
<feature type="transmembrane region" description="Helical" evidence="5">
    <location>
        <begin position="391"/>
        <end position="410"/>
    </location>
</feature>
<reference evidence="8" key="1">
    <citation type="submission" date="2025-08" db="UniProtKB">
        <authorList>
            <consortium name="RefSeq"/>
        </authorList>
    </citation>
    <scope>IDENTIFICATION</scope>
</reference>
<dbReference type="GeneID" id="101579373"/>
<feature type="transmembrane region" description="Helical" evidence="5">
    <location>
        <begin position="21"/>
        <end position="44"/>
    </location>
</feature>
<dbReference type="SUPFAM" id="SSF103473">
    <property type="entry name" value="MFS general substrate transporter"/>
    <property type="match status" value="1"/>
</dbReference>
<evidence type="ECO:0000259" key="6">
    <source>
        <dbReference type="PROSITE" id="PS50850"/>
    </source>
</evidence>
<name>A0A6P3FA75_OCTDE</name>
<feature type="transmembrane region" description="Helical" evidence="5">
    <location>
        <begin position="452"/>
        <end position="473"/>
    </location>
</feature>
<dbReference type="InterPro" id="IPR005829">
    <property type="entry name" value="Sugar_transporter_CS"/>
</dbReference>
<evidence type="ECO:0000313" key="8">
    <source>
        <dbReference type="RefSeq" id="XP_004642268.1"/>
    </source>
</evidence>
<feature type="transmembrane region" description="Helical" evidence="5">
    <location>
        <begin position="225"/>
        <end position="246"/>
    </location>
</feature>
<evidence type="ECO:0000256" key="4">
    <source>
        <dbReference type="ARBA" id="ARBA00023136"/>
    </source>
</evidence>
<dbReference type="Gene3D" id="1.20.1250.20">
    <property type="entry name" value="MFS general substrate transporter like domains"/>
    <property type="match status" value="1"/>
</dbReference>
<dbReference type="AlphaFoldDB" id="A0A6P3FA75"/>
<evidence type="ECO:0000256" key="3">
    <source>
        <dbReference type="ARBA" id="ARBA00022989"/>
    </source>
</evidence>
<keyword evidence="7" id="KW-1185">Reference proteome</keyword>
<comment type="subcellular location">
    <subcellularLocation>
        <location evidence="1">Membrane</location>
        <topology evidence="1">Multi-pass membrane protein</topology>
    </subcellularLocation>
</comment>
<dbReference type="Pfam" id="PF00083">
    <property type="entry name" value="Sugar_tr"/>
    <property type="match status" value="1"/>
</dbReference>
<dbReference type="OrthoDB" id="5296287at2759"/>
<dbReference type="Proteomes" id="UP000515203">
    <property type="component" value="Unplaced"/>
</dbReference>
<keyword evidence="3 5" id="KW-1133">Transmembrane helix</keyword>
<feature type="transmembrane region" description="Helical" evidence="5">
    <location>
        <begin position="192"/>
        <end position="213"/>
    </location>
</feature>
<gene>
    <name evidence="8" type="primary">LOC101579373</name>
</gene>
<dbReference type="GO" id="GO:0016020">
    <property type="term" value="C:membrane"/>
    <property type="evidence" value="ECO:0007669"/>
    <property type="project" value="UniProtKB-SubCell"/>
</dbReference>
<feature type="transmembrane region" description="Helical" evidence="5">
    <location>
        <begin position="142"/>
        <end position="159"/>
    </location>
</feature>
<dbReference type="InterPro" id="IPR036259">
    <property type="entry name" value="MFS_trans_sf"/>
</dbReference>
<evidence type="ECO:0000256" key="2">
    <source>
        <dbReference type="ARBA" id="ARBA00022692"/>
    </source>
</evidence>
<dbReference type="RefSeq" id="XP_004642268.1">
    <property type="nucleotide sequence ID" value="XM_004642211.2"/>
</dbReference>
<dbReference type="PANTHER" id="PTHR24064">
    <property type="entry name" value="SOLUTE CARRIER FAMILY 22 MEMBER"/>
    <property type="match status" value="1"/>
</dbReference>
<feature type="transmembrane region" description="Helical" evidence="5">
    <location>
        <begin position="330"/>
        <end position="351"/>
    </location>
</feature>
<feature type="transmembrane region" description="Helical" evidence="5">
    <location>
        <begin position="479"/>
        <end position="499"/>
    </location>
</feature>
<sequence>MAQFGQVLAEIGEFGRFQVQILILVSVPSFLFSFFVFGQVFMVLDEAHHCSAAWVQNHTLNLSAAEQLALSVPLDVAGQPESCLMFRPPPADASLEDILSHRFNETQPCEAGWDYPEGRPPSLLNEFNLVCDRKQLKQTSQSVFMAGFLAGAIIFGPLSDRIGRRACILLQLLLIAIVGLATAFVPSFELYMAFRFAVAIAIAGCLLTTVALISEWVGPSWRTRTVAVIQAMAALGQMVLAGLAYGVPNWRFLQIAVSAPTFLLFFYFWLLPESARWLLIRGKTEEAKQLVMKAASVNKRKLSPELLSQLVPEEQACKGNALDLFKHPHLLKVTLILTCVWFVDSLVYYGLSFQVGEFGLDIYLTQLIFGVVEVPARLLSIFMMERLGRKWSQSGTLIVGGVMCIIIAFIPSDQPVVVTVLAVVGKFAMAASFTISYVYTAELFPTIIRQTGMGLVNIFSRIGGILTPLILLLEVYHESIPMLIYGCTTIVAGVLCVLLPETRGQSLRDTIQDLDQQPYRGRTACCF</sequence>
<evidence type="ECO:0000256" key="1">
    <source>
        <dbReference type="ARBA" id="ARBA00004141"/>
    </source>
</evidence>
<feature type="transmembrane region" description="Helical" evidence="5">
    <location>
        <begin position="252"/>
        <end position="271"/>
    </location>
</feature>
<dbReference type="InterPro" id="IPR005828">
    <property type="entry name" value="MFS_sugar_transport-like"/>
</dbReference>
<keyword evidence="2 5" id="KW-0812">Transmembrane</keyword>
<keyword evidence="4 5" id="KW-0472">Membrane</keyword>
<dbReference type="PROSITE" id="PS00216">
    <property type="entry name" value="SUGAR_TRANSPORT_1"/>
    <property type="match status" value="1"/>
</dbReference>
<feature type="transmembrane region" description="Helical" evidence="5">
    <location>
        <begin position="363"/>
        <end position="384"/>
    </location>
</feature>
<feature type="transmembrane region" description="Helical" evidence="5">
    <location>
        <begin position="166"/>
        <end position="186"/>
    </location>
</feature>
<evidence type="ECO:0000256" key="5">
    <source>
        <dbReference type="SAM" id="Phobius"/>
    </source>
</evidence>
<dbReference type="GO" id="GO:0022857">
    <property type="term" value="F:transmembrane transporter activity"/>
    <property type="evidence" value="ECO:0007669"/>
    <property type="project" value="InterPro"/>
</dbReference>
<feature type="transmembrane region" description="Helical" evidence="5">
    <location>
        <begin position="416"/>
        <end position="440"/>
    </location>
</feature>